<sequence length="432" mass="49120">MQYQLEQTQWWSSQSILRHQLQQLSPLVTHAFRTTDFYKQLYKYNSLKPNEVLTPEQWADIPLVSRLEIQQAGAKLVSNQLPNGHRMGGEISTSGSTGLPVVVRSTQVTKHFWHAFTLRDHLWHKRNLEGKLCVIRKADKNQGMPPQGSVAKGWGPSTDVIYKTGPSYLLSITASIDEQLDWLQKINPDYILSYPSNLELLAATARKRGIRFSALQQIRTLGEVVTQQTRQQCHDAFNIPLVDNYSCQEAGYLALQCPEHEHYHIQCENVLLEILDDNNKPCKPGETGKVVISSLHNYATPLIRYELGDFAEQGEPCACGRGLPVLTKILGRKRNMLFLPNGKIIWPLVGSDDYRNVADIKQFQLVQTDTESVTVNLVVADTLSTVQKDALTTIIQYSLQHPFKLDYRYMDEIPRSKGGKFEDFVSMLKQHD</sequence>
<dbReference type="PANTHER" id="PTHR36932">
    <property type="entry name" value="CAPSULAR POLYSACCHARIDE BIOSYNTHESIS PROTEIN"/>
    <property type="match status" value="1"/>
</dbReference>
<dbReference type="AlphaFoldDB" id="A0A3B0YB22"/>
<dbReference type="SUPFAM" id="SSF56801">
    <property type="entry name" value="Acetyl-CoA synthetase-like"/>
    <property type="match status" value="1"/>
</dbReference>
<dbReference type="EMBL" id="UOFN01000004">
    <property type="protein sequence ID" value="VAW72747.1"/>
    <property type="molecule type" value="Genomic_DNA"/>
</dbReference>
<dbReference type="InterPro" id="IPR053158">
    <property type="entry name" value="CapK_Type1_Caps_Biosynth"/>
</dbReference>
<dbReference type="InterPro" id="IPR042099">
    <property type="entry name" value="ANL_N_sf"/>
</dbReference>
<accession>A0A3B0YB22</accession>
<name>A0A3B0YB22_9ZZZZ</name>
<organism evidence="1">
    <name type="scientific">hydrothermal vent metagenome</name>
    <dbReference type="NCBI Taxonomy" id="652676"/>
    <lineage>
        <taxon>unclassified sequences</taxon>
        <taxon>metagenomes</taxon>
        <taxon>ecological metagenomes</taxon>
    </lineage>
</organism>
<evidence type="ECO:0000313" key="1">
    <source>
        <dbReference type="EMBL" id="VAW72747.1"/>
    </source>
</evidence>
<reference evidence="1" key="1">
    <citation type="submission" date="2018-06" db="EMBL/GenBank/DDBJ databases">
        <authorList>
            <person name="Zhirakovskaya E."/>
        </authorList>
    </citation>
    <scope>NUCLEOTIDE SEQUENCE</scope>
</reference>
<dbReference type="Gene3D" id="3.40.50.12780">
    <property type="entry name" value="N-terminal domain of ligase-like"/>
    <property type="match status" value="1"/>
</dbReference>
<protein>
    <submittedName>
        <fullName evidence="1">Coenzyme F390 synthetase</fullName>
    </submittedName>
</protein>
<gene>
    <name evidence="1" type="ORF">MNBD_GAMMA15-1895</name>
</gene>
<dbReference type="PANTHER" id="PTHR36932:SF1">
    <property type="entry name" value="CAPSULAR POLYSACCHARIDE BIOSYNTHESIS PROTEIN"/>
    <property type="match status" value="1"/>
</dbReference>
<proteinExistence type="predicted"/>